<accession>A0AAF0DPP9</accession>
<protein>
    <submittedName>
        <fullName evidence="1">Uncharacterized protein</fullName>
    </submittedName>
</protein>
<proteinExistence type="predicted"/>
<keyword evidence="2" id="KW-1185">Reference proteome</keyword>
<dbReference type="EMBL" id="OQ198718">
    <property type="protein sequence ID" value="WEY17548.1"/>
    <property type="molecule type" value="Genomic_DNA"/>
</dbReference>
<sequence>MIKSFKVGDVLSESSHYKVLADNGNLNFKLKHLESGDIVYIGKEYIHNYLESADDFTNEVKVTREDKKDGTLGIRSIFEGIHGSQVFTVCFKKQDTPKSKKKLQAELDAIIEQFSNRIESVKASKKGVADAAKNLVSTLVVNPILPYEEGEDRVLRGFKIQFESRDGRYNCIDMDIEDANNVRPVNINTIRWIILGGTKYVVE</sequence>
<evidence type="ECO:0000313" key="2">
    <source>
        <dbReference type="Proteomes" id="UP001225300"/>
    </source>
</evidence>
<reference evidence="1" key="1">
    <citation type="journal article" date="2023" name="bioRxiv">
        <title>Novel crAssphage isolates exhibit conserved gene order and purifying selection of the host specificity protein.</title>
        <authorList>
            <person name="Papudeshi B."/>
            <person name="Vega A.A."/>
            <person name="Souza C."/>
            <person name="Giles S.K."/>
            <person name="Mallawaarachchi V."/>
            <person name="Roach M.J."/>
            <person name="An M."/>
            <person name="Jacobson N."/>
            <person name="McNair K."/>
            <person name="Mora M.F."/>
            <person name="Pastrana K."/>
            <person name="Leigh C."/>
            <person name="Cram C."/>
            <person name="Plewa W.S."/>
            <person name="Grigson S.R."/>
            <person name="Bouras G."/>
            <person name="Decewicz P."/>
            <person name="Luque A."/>
            <person name="Droit L."/>
            <person name="Handley S.A."/>
            <person name="Segall A.M."/>
            <person name="Dinsdale E.A."/>
            <person name="Edwards R.A."/>
        </authorList>
    </citation>
    <scope>NUCLEOTIDE SEQUENCE</scope>
    <source>
        <strain evidence="1">Bc03</strain>
    </source>
</reference>
<organism evidence="1 2">
    <name type="scientific">Kolpuevirus sp. 'frurule'</name>
    <dbReference type="NCBI Taxonomy" id="3028514"/>
    <lineage>
        <taxon>Viruses</taxon>
        <taxon>Duplodnaviria</taxon>
        <taxon>Heunggongvirae</taxon>
        <taxon>Uroviricota</taxon>
        <taxon>Caudoviricetes</taxon>
        <taxon>Crassvirales</taxon>
        <taxon>Steigviridae</taxon>
        <taxon>Asinivirinae</taxon>
        <taxon>Kolpuevirus</taxon>
    </lineage>
</organism>
<name>A0AAF0DPP9_9CAUD</name>
<evidence type="ECO:0000313" key="1">
    <source>
        <dbReference type="EMBL" id="WEY17548.1"/>
    </source>
</evidence>
<dbReference type="Proteomes" id="UP001225300">
    <property type="component" value="Segment"/>
</dbReference>